<dbReference type="OrthoDB" id="126778at2759"/>
<accession>A0A9W6X1Y9</accession>
<organism evidence="2 3">
    <name type="scientific">Phytophthora lilii</name>
    <dbReference type="NCBI Taxonomy" id="2077276"/>
    <lineage>
        <taxon>Eukaryota</taxon>
        <taxon>Sar</taxon>
        <taxon>Stramenopiles</taxon>
        <taxon>Oomycota</taxon>
        <taxon>Peronosporomycetes</taxon>
        <taxon>Peronosporales</taxon>
        <taxon>Peronosporaceae</taxon>
        <taxon>Phytophthora</taxon>
    </lineage>
</organism>
<keyword evidence="3" id="KW-1185">Reference proteome</keyword>
<dbReference type="EMBL" id="BSXW01000665">
    <property type="protein sequence ID" value="GMF27529.1"/>
    <property type="molecule type" value="Genomic_DNA"/>
</dbReference>
<evidence type="ECO:0000256" key="1">
    <source>
        <dbReference type="SAM" id="MobiDB-lite"/>
    </source>
</evidence>
<reference evidence="2" key="1">
    <citation type="submission" date="2023-04" db="EMBL/GenBank/DDBJ databases">
        <title>Phytophthora lilii NBRC 32176.</title>
        <authorList>
            <person name="Ichikawa N."/>
            <person name="Sato H."/>
            <person name="Tonouchi N."/>
        </authorList>
    </citation>
    <scope>NUCLEOTIDE SEQUENCE</scope>
    <source>
        <strain evidence="2">NBRC 32176</strain>
    </source>
</reference>
<protein>
    <submittedName>
        <fullName evidence="2">Unnamed protein product</fullName>
    </submittedName>
</protein>
<comment type="caution">
    <text evidence="2">The sequence shown here is derived from an EMBL/GenBank/DDBJ whole genome shotgun (WGS) entry which is preliminary data.</text>
</comment>
<feature type="region of interest" description="Disordered" evidence="1">
    <location>
        <begin position="138"/>
        <end position="160"/>
    </location>
</feature>
<dbReference type="AlphaFoldDB" id="A0A9W6X1Y9"/>
<evidence type="ECO:0000313" key="3">
    <source>
        <dbReference type="Proteomes" id="UP001165083"/>
    </source>
</evidence>
<evidence type="ECO:0000313" key="2">
    <source>
        <dbReference type="EMBL" id="GMF27529.1"/>
    </source>
</evidence>
<sequence>MIPSEELGNNAAFTVSQDTRAVKMLITTTSETGWVDAPVPGFDKCQIRRTSLVPDLNVVANGAGISTLTITFDEDPAHDVLCDFLGTIGSSLQYLSLHVSAFQTSLLERIAAHCPKLLEIAVCTPAVEARFRLNDGKSRYRKPQSSNITHAQKPTVSPKPSSWLLRDKYHHFAMLRHKPGGLGQYA</sequence>
<feature type="compositionally biased region" description="Polar residues" evidence="1">
    <location>
        <begin position="143"/>
        <end position="160"/>
    </location>
</feature>
<dbReference type="Proteomes" id="UP001165083">
    <property type="component" value="Unassembled WGS sequence"/>
</dbReference>
<name>A0A9W6X1Y9_9STRA</name>
<gene>
    <name evidence="2" type="ORF">Plil01_001151700</name>
</gene>
<proteinExistence type="predicted"/>